<sequence>MGATTTVEEMLHTEGTSKFLRGLCQQCFVECSEPRTNARLLDQLIGKPIEPLCISLAFITGRQVSPVEAWAERLFEQRLRFEQQVTQKEQGDDEAQDINEMFADACVPSPAVSLQNPSLPLWLLVLETTVYGHLLTIDRRVSLLSKSRPGDPSPANRPAPDDRAAAAPGSNSTPSRPVPDCASAPIRPSYPRPSVADTRFLIDSHDLKIVVGLWQTIIHKGFYKDPLATKI</sequence>
<name>K5WWM9_PHACS</name>
<dbReference type="HOGENOM" id="CLU_1200209_0_0_1"/>
<keyword evidence="3" id="KW-1185">Reference proteome</keyword>
<evidence type="ECO:0000256" key="1">
    <source>
        <dbReference type="SAM" id="MobiDB-lite"/>
    </source>
</evidence>
<accession>K5WWM9</accession>
<dbReference type="RefSeq" id="XP_007397524.1">
    <property type="nucleotide sequence ID" value="XM_007397462.1"/>
</dbReference>
<protein>
    <submittedName>
        <fullName evidence="2">Uncharacterized protein</fullName>
    </submittedName>
</protein>
<organism evidence="2 3">
    <name type="scientific">Phanerochaete carnosa (strain HHB-10118-sp)</name>
    <name type="common">White-rot fungus</name>
    <name type="synonym">Peniophora carnosa</name>
    <dbReference type="NCBI Taxonomy" id="650164"/>
    <lineage>
        <taxon>Eukaryota</taxon>
        <taxon>Fungi</taxon>
        <taxon>Dikarya</taxon>
        <taxon>Basidiomycota</taxon>
        <taxon>Agaricomycotina</taxon>
        <taxon>Agaricomycetes</taxon>
        <taxon>Polyporales</taxon>
        <taxon>Phanerochaetaceae</taxon>
        <taxon>Phanerochaete</taxon>
    </lineage>
</organism>
<gene>
    <name evidence="2" type="ORF">PHACADRAFT_210623</name>
</gene>
<evidence type="ECO:0000313" key="3">
    <source>
        <dbReference type="Proteomes" id="UP000008370"/>
    </source>
</evidence>
<evidence type="ECO:0000313" key="2">
    <source>
        <dbReference type="EMBL" id="EKM54847.1"/>
    </source>
</evidence>
<dbReference type="EMBL" id="JH930473">
    <property type="protein sequence ID" value="EKM54847.1"/>
    <property type="molecule type" value="Genomic_DNA"/>
</dbReference>
<dbReference type="InParanoid" id="K5WWM9"/>
<reference evidence="2 3" key="1">
    <citation type="journal article" date="2012" name="BMC Genomics">
        <title>Comparative genomics of the white-rot fungi, Phanerochaete carnosa and P. chrysosporium, to elucidate the genetic basis of the distinct wood types they colonize.</title>
        <authorList>
            <person name="Suzuki H."/>
            <person name="MacDonald J."/>
            <person name="Syed K."/>
            <person name="Salamov A."/>
            <person name="Hori C."/>
            <person name="Aerts A."/>
            <person name="Henrissat B."/>
            <person name="Wiebenga A."/>
            <person name="vanKuyk P.A."/>
            <person name="Barry K."/>
            <person name="Lindquist E."/>
            <person name="LaButti K."/>
            <person name="Lapidus A."/>
            <person name="Lucas S."/>
            <person name="Coutinho P."/>
            <person name="Gong Y."/>
            <person name="Samejima M."/>
            <person name="Mahadevan R."/>
            <person name="Abou-Zaid M."/>
            <person name="de Vries R.P."/>
            <person name="Igarashi K."/>
            <person name="Yadav J.S."/>
            <person name="Grigoriev I.V."/>
            <person name="Master E.R."/>
        </authorList>
    </citation>
    <scope>NUCLEOTIDE SEQUENCE [LARGE SCALE GENOMIC DNA]</scope>
    <source>
        <strain evidence="2 3">HHB-10118-sp</strain>
    </source>
</reference>
<proteinExistence type="predicted"/>
<dbReference type="KEGG" id="pco:PHACADRAFT_210623"/>
<dbReference type="STRING" id="650164.K5WWM9"/>
<dbReference type="GeneID" id="18912990"/>
<dbReference type="AlphaFoldDB" id="K5WWM9"/>
<dbReference type="Proteomes" id="UP000008370">
    <property type="component" value="Unassembled WGS sequence"/>
</dbReference>
<feature type="region of interest" description="Disordered" evidence="1">
    <location>
        <begin position="145"/>
        <end position="190"/>
    </location>
</feature>